<feature type="compositionally biased region" description="Polar residues" evidence="1">
    <location>
        <begin position="31"/>
        <end position="40"/>
    </location>
</feature>
<keyword evidence="4" id="KW-1185">Reference proteome</keyword>
<sequence length="214" mass="21772">MSRFVLVSAIAAVAALAACGGSSKPSEVPDFSTNSPSTKTAADAGPAPDKTATQAAALESLTAEEGKKNACDEGHKAALEKLLADVEATMKAKTGEDGKPLGFQLVGKRIVPLGNSAAQSEMSVTGRGTDVHVLAFGAKDVSLDVLVGNSAATTMRSPFQHSATANPPSLDIPKVGTVTEVQTDSREVQIKPGAPLVIKLSGQGCAAFITFLKP</sequence>
<proteinExistence type="predicted"/>
<dbReference type="PROSITE" id="PS51257">
    <property type="entry name" value="PROKAR_LIPOPROTEIN"/>
    <property type="match status" value="1"/>
</dbReference>
<evidence type="ECO:0000256" key="2">
    <source>
        <dbReference type="SAM" id="SignalP"/>
    </source>
</evidence>
<reference evidence="3 4" key="1">
    <citation type="submission" date="2015-08" db="EMBL/GenBank/DDBJ databases">
        <authorList>
            <person name="Babu N.S."/>
            <person name="Beckwith C.J."/>
            <person name="Beseler K.G."/>
            <person name="Brison A."/>
            <person name="Carone J.V."/>
            <person name="Caskin T.P."/>
            <person name="Diamond M."/>
            <person name="Durham M.E."/>
            <person name="Foxe J.M."/>
            <person name="Go M."/>
            <person name="Henderson B.A."/>
            <person name="Jones I.B."/>
            <person name="McGettigan J.A."/>
            <person name="Micheletti S.J."/>
            <person name="Nasrallah M.E."/>
            <person name="Ortiz D."/>
            <person name="Piller C.R."/>
            <person name="Privatt S.R."/>
            <person name="Schneider S.L."/>
            <person name="Sharp S."/>
            <person name="Smith T.C."/>
            <person name="Stanton J.D."/>
            <person name="Ullery H.E."/>
            <person name="Wilson R.J."/>
            <person name="Serrano M.G."/>
            <person name="Buck G."/>
            <person name="Lee V."/>
            <person name="Wang Y."/>
            <person name="Carvalho R."/>
            <person name="Voegtly L."/>
            <person name="Shi R."/>
            <person name="Duckworth R."/>
            <person name="Johnson A."/>
            <person name="Loviza R."/>
            <person name="Walstead R."/>
            <person name="Shah Z."/>
            <person name="Kiflezghi M."/>
            <person name="Wade K."/>
            <person name="Ball S.L."/>
            <person name="Bradley K.W."/>
            <person name="Asai D.J."/>
            <person name="Bowman C.A."/>
            <person name="Russell D.A."/>
            <person name="Pope W.H."/>
            <person name="Jacobs-Sera D."/>
            <person name="Hendrix R.W."/>
            <person name="Hatfull G.F."/>
        </authorList>
    </citation>
    <scope>NUCLEOTIDE SEQUENCE [LARGE SCALE GENOMIC DNA]</scope>
    <source>
        <strain evidence="3 4">DSM 27648</strain>
    </source>
</reference>
<feature type="chain" id="PRO_5005465954" description="Lipoprotein" evidence="2">
    <location>
        <begin position="18"/>
        <end position="214"/>
    </location>
</feature>
<feature type="region of interest" description="Disordered" evidence="1">
    <location>
        <begin position="20"/>
        <end position="50"/>
    </location>
</feature>
<accession>A0A0K1PM61</accession>
<organism evidence="3 4">
    <name type="scientific">Labilithrix luteola</name>
    <dbReference type="NCBI Taxonomy" id="1391654"/>
    <lineage>
        <taxon>Bacteria</taxon>
        <taxon>Pseudomonadati</taxon>
        <taxon>Myxococcota</taxon>
        <taxon>Polyangia</taxon>
        <taxon>Polyangiales</taxon>
        <taxon>Labilitrichaceae</taxon>
        <taxon>Labilithrix</taxon>
    </lineage>
</organism>
<keyword evidence="2" id="KW-0732">Signal</keyword>
<name>A0A0K1PM61_9BACT</name>
<dbReference type="AlphaFoldDB" id="A0A0K1PM61"/>
<dbReference type="KEGG" id="llu:AKJ09_01150"/>
<dbReference type="EMBL" id="CP012333">
    <property type="protein sequence ID" value="AKU94486.1"/>
    <property type="molecule type" value="Genomic_DNA"/>
</dbReference>
<dbReference type="Proteomes" id="UP000064967">
    <property type="component" value="Chromosome"/>
</dbReference>
<evidence type="ECO:0000313" key="4">
    <source>
        <dbReference type="Proteomes" id="UP000064967"/>
    </source>
</evidence>
<evidence type="ECO:0008006" key="5">
    <source>
        <dbReference type="Google" id="ProtNLM"/>
    </source>
</evidence>
<dbReference type="RefSeq" id="WP_146646076.1">
    <property type="nucleotide sequence ID" value="NZ_CP012333.1"/>
</dbReference>
<gene>
    <name evidence="3" type="ORF">AKJ09_01150</name>
</gene>
<dbReference type="STRING" id="1391654.AKJ09_01150"/>
<evidence type="ECO:0000256" key="1">
    <source>
        <dbReference type="SAM" id="MobiDB-lite"/>
    </source>
</evidence>
<feature type="signal peptide" evidence="2">
    <location>
        <begin position="1"/>
        <end position="17"/>
    </location>
</feature>
<protein>
    <recommendedName>
        <fullName evidence="5">Lipoprotein</fullName>
    </recommendedName>
</protein>
<evidence type="ECO:0000313" key="3">
    <source>
        <dbReference type="EMBL" id="AKU94486.1"/>
    </source>
</evidence>